<dbReference type="EMBL" id="LCAN01000031">
    <property type="protein sequence ID" value="KKR92027.1"/>
    <property type="molecule type" value="Genomic_DNA"/>
</dbReference>
<sequence>MIKYKYMEEQLRFDYVEPSRSPTYEKVLKNQLEDAEAILGVNASPQKISELAESMYEQDHLFETDGL</sequence>
<comment type="caution">
    <text evidence="1">The sequence shown here is derived from an EMBL/GenBank/DDBJ whole genome shotgun (WGS) entry which is preliminary data.</text>
</comment>
<proteinExistence type="predicted"/>
<dbReference type="AlphaFoldDB" id="A0A0G0XVR2"/>
<evidence type="ECO:0000313" key="1">
    <source>
        <dbReference type="EMBL" id="KKR92027.1"/>
    </source>
</evidence>
<gene>
    <name evidence="1" type="ORF">UU41_C0031G0006</name>
</gene>
<accession>A0A0G0XVR2</accession>
<dbReference type="Proteomes" id="UP000034961">
    <property type="component" value="Unassembled WGS sequence"/>
</dbReference>
<name>A0A0G0XVR2_9BACT</name>
<organism evidence="1 2">
    <name type="scientific">Candidatus Roizmanbacteria bacterium GW2011_GWA1_41_13</name>
    <dbReference type="NCBI Taxonomy" id="1618474"/>
    <lineage>
        <taxon>Bacteria</taxon>
        <taxon>Candidatus Roizmaniibacteriota</taxon>
    </lineage>
</organism>
<protein>
    <submittedName>
        <fullName evidence="1">Uncharacterized protein</fullName>
    </submittedName>
</protein>
<reference evidence="1 2" key="1">
    <citation type="journal article" date="2015" name="Nature">
        <title>rRNA introns, odd ribosomes, and small enigmatic genomes across a large radiation of phyla.</title>
        <authorList>
            <person name="Brown C.T."/>
            <person name="Hug L.A."/>
            <person name="Thomas B.C."/>
            <person name="Sharon I."/>
            <person name="Castelle C.J."/>
            <person name="Singh A."/>
            <person name="Wilkins M.J."/>
            <person name="Williams K.H."/>
            <person name="Banfield J.F."/>
        </authorList>
    </citation>
    <scope>NUCLEOTIDE SEQUENCE [LARGE SCALE GENOMIC DNA]</scope>
</reference>
<evidence type="ECO:0000313" key="2">
    <source>
        <dbReference type="Proteomes" id="UP000034961"/>
    </source>
</evidence>